<reference evidence="3" key="1">
    <citation type="submission" date="2020-02" db="EMBL/GenBank/DDBJ databases">
        <authorList>
            <person name="Meier V. D."/>
        </authorList>
    </citation>
    <scope>NUCLEOTIDE SEQUENCE</scope>
    <source>
        <strain evidence="3">AVDCRST_MAG06</strain>
    </source>
</reference>
<keyword evidence="1" id="KW-0378">Hydrolase</keyword>
<proteinExistence type="predicted"/>
<dbReference type="RefSeq" id="WP_295657123.1">
    <property type="nucleotide sequence ID" value="NZ_CADCUP010000052.1"/>
</dbReference>
<dbReference type="AlphaFoldDB" id="A0A6J4NCS2"/>
<sequence>MPSRRHELLALAVPRLRRSRDIDSPEAERARLVRWHEGLDRSLPTRTLLRFDRRFSVVRDDGAGFPTYVITPRHTAPTRTLFYVHGGGYVGPIDPHHVRYATRLATVLGARVVMPDYPLAPEHTWRDSFDAMTTLAARWAGEPMVLAGDSAGGGYALAIAQALRDRGGPQPAHLVLHAPWTDLTTSTPETETVTLSDPWLFLGKLRAYAGWWAGSPEDLGRPEVSPAFGSLAGLPPAIMLYGTRDTLAPGCRLLTRRSVEDGWDLTVVEEPDLIHVYGLLPFAPEARRALRQVRAFLR</sequence>
<dbReference type="InterPro" id="IPR029058">
    <property type="entry name" value="AB_hydrolase_fold"/>
</dbReference>
<organism evidence="3">
    <name type="scientific">uncultured Nocardioides sp</name>
    <dbReference type="NCBI Taxonomy" id="198441"/>
    <lineage>
        <taxon>Bacteria</taxon>
        <taxon>Bacillati</taxon>
        <taxon>Actinomycetota</taxon>
        <taxon>Actinomycetes</taxon>
        <taxon>Propionibacteriales</taxon>
        <taxon>Nocardioidaceae</taxon>
        <taxon>Nocardioides</taxon>
        <taxon>environmental samples</taxon>
    </lineage>
</organism>
<dbReference type="SUPFAM" id="SSF53474">
    <property type="entry name" value="alpha/beta-Hydrolases"/>
    <property type="match status" value="1"/>
</dbReference>
<dbReference type="PANTHER" id="PTHR48081">
    <property type="entry name" value="AB HYDROLASE SUPERFAMILY PROTEIN C4A8.06C"/>
    <property type="match status" value="1"/>
</dbReference>
<evidence type="ECO:0000259" key="2">
    <source>
        <dbReference type="Pfam" id="PF07859"/>
    </source>
</evidence>
<name>A0A6J4NCS2_9ACTN</name>
<dbReference type="Pfam" id="PF07859">
    <property type="entry name" value="Abhydrolase_3"/>
    <property type="match status" value="1"/>
</dbReference>
<dbReference type="Gene3D" id="3.40.50.1820">
    <property type="entry name" value="alpha/beta hydrolase"/>
    <property type="match status" value="1"/>
</dbReference>
<dbReference type="InterPro" id="IPR013094">
    <property type="entry name" value="AB_hydrolase_3"/>
</dbReference>
<protein>
    <submittedName>
        <fullName evidence="3">Esterase</fullName>
    </submittedName>
</protein>
<dbReference type="EMBL" id="CADCUP010000052">
    <property type="protein sequence ID" value="CAA9379243.1"/>
    <property type="molecule type" value="Genomic_DNA"/>
</dbReference>
<accession>A0A6J4NCS2</accession>
<gene>
    <name evidence="3" type="ORF">AVDCRST_MAG06-801</name>
</gene>
<feature type="domain" description="Alpha/beta hydrolase fold-3" evidence="2">
    <location>
        <begin position="81"/>
        <end position="277"/>
    </location>
</feature>
<dbReference type="GO" id="GO:0016787">
    <property type="term" value="F:hydrolase activity"/>
    <property type="evidence" value="ECO:0007669"/>
    <property type="project" value="UniProtKB-KW"/>
</dbReference>
<evidence type="ECO:0000313" key="3">
    <source>
        <dbReference type="EMBL" id="CAA9379243.1"/>
    </source>
</evidence>
<evidence type="ECO:0000256" key="1">
    <source>
        <dbReference type="ARBA" id="ARBA00022801"/>
    </source>
</evidence>
<dbReference type="InterPro" id="IPR050300">
    <property type="entry name" value="GDXG_lipolytic_enzyme"/>
</dbReference>
<dbReference type="PANTHER" id="PTHR48081:SF8">
    <property type="entry name" value="ALPHA_BETA HYDROLASE FOLD-3 DOMAIN-CONTAINING PROTEIN-RELATED"/>
    <property type="match status" value="1"/>
</dbReference>